<dbReference type="InterPro" id="IPR000595">
    <property type="entry name" value="cNMP-bd_dom"/>
</dbReference>
<dbReference type="Gene3D" id="2.60.120.10">
    <property type="entry name" value="Jelly Rolls"/>
    <property type="match status" value="1"/>
</dbReference>
<keyword evidence="3" id="KW-1185">Reference proteome</keyword>
<gene>
    <name evidence="2" type="ORF">QE404_002763</name>
</gene>
<accession>A0ABU0TKP4</accession>
<dbReference type="PROSITE" id="PS50042">
    <property type="entry name" value="CNMP_BINDING_3"/>
    <property type="match status" value="1"/>
</dbReference>
<proteinExistence type="predicted"/>
<dbReference type="InterPro" id="IPR018490">
    <property type="entry name" value="cNMP-bd_dom_sf"/>
</dbReference>
<dbReference type="InterPro" id="IPR014710">
    <property type="entry name" value="RmlC-like_jellyroll"/>
</dbReference>
<evidence type="ECO:0000313" key="3">
    <source>
        <dbReference type="Proteomes" id="UP001225072"/>
    </source>
</evidence>
<dbReference type="Proteomes" id="UP001225072">
    <property type="component" value="Unassembled WGS sequence"/>
</dbReference>
<evidence type="ECO:0000259" key="1">
    <source>
        <dbReference type="PROSITE" id="PS50042"/>
    </source>
</evidence>
<dbReference type="CDD" id="cd00038">
    <property type="entry name" value="CAP_ED"/>
    <property type="match status" value="1"/>
</dbReference>
<comment type="caution">
    <text evidence="2">The sequence shown here is derived from an EMBL/GenBank/DDBJ whole genome shotgun (WGS) entry which is preliminary data.</text>
</comment>
<dbReference type="Pfam" id="PF00027">
    <property type="entry name" value="cNMP_binding"/>
    <property type="match status" value="1"/>
</dbReference>
<dbReference type="EMBL" id="JAUTAL010000001">
    <property type="protein sequence ID" value="MDQ1097616.1"/>
    <property type="molecule type" value="Genomic_DNA"/>
</dbReference>
<organism evidence="2 3">
    <name type="scientific">Chryseobacterium camelliae</name>
    <dbReference type="NCBI Taxonomy" id="1265445"/>
    <lineage>
        <taxon>Bacteria</taxon>
        <taxon>Pseudomonadati</taxon>
        <taxon>Bacteroidota</taxon>
        <taxon>Flavobacteriia</taxon>
        <taxon>Flavobacteriales</taxon>
        <taxon>Weeksellaceae</taxon>
        <taxon>Chryseobacterium group</taxon>
        <taxon>Chryseobacterium</taxon>
    </lineage>
</organism>
<dbReference type="SUPFAM" id="SSF51206">
    <property type="entry name" value="cAMP-binding domain-like"/>
    <property type="match status" value="1"/>
</dbReference>
<name>A0ABU0TKP4_9FLAO</name>
<evidence type="ECO:0000313" key="2">
    <source>
        <dbReference type="EMBL" id="MDQ1097616.1"/>
    </source>
</evidence>
<dbReference type="RefSeq" id="WP_307451267.1">
    <property type="nucleotide sequence ID" value="NZ_JAUTAL010000001.1"/>
</dbReference>
<reference evidence="2 3" key="1">
    <citation type="submission" date="2023-07" db="EMBL/GenBank/DDBJ databases">
        <title>Functional and genomic diversity of the sorghum phyllosphere microbiome.</title>
        <authorList>
            <person name="Shade A."/>
        </authorList>
    </citation>
    <scope>NUCLEOTIDE SEQUENCE [LARGE SCALE GENOMIC DNA]</scope>
    <source>
        <strain evidence="2 3">SORGH_AS_1064</strain>
    </source>
</reference>
<sequence>MVHSLLSAIENVVAITDSEKSLIAGLFRLKRFEAGDFFLREGEVCKQIGFIEKGLVRYFINDDGEEKIYSFSKENQFTSNYESFGPQKPSKQSIQVLEDSSIYVISFQDLEKFYAEVRNGERFGRIMMSEVFIETLQNLNSLYTDSPQTRYENFIRENADLQQRISQYYIASYVGVKPQSLSRIRKRISF</sequence>
<feature type="domain" description="Cyclic nucleotide-binding" evidence="1">
    <location>
        <begin position="11"/>
        <end position="113"/>
    </location>
</feature>
<protein>
    <submittedName>
        <fullName evidence="2">CRP-like cAMP-binding protein</fullName>
    </submittedName>
</protein>